<comment type="similarity">
    <text evidence="3">Belongs to the arginase family.</text>
</comment>
<evidence type="ECO:0000256" key="1">
    <source>
        <dbReference type="ARBA" id="ARBA00022723"/>
    </source>
</evidence>
<dbReference type="PANTHER" id="PTHR11358:SF26">
    <property type="entry name" value="GUANIDINO ACID HYDROLASE, MITOCHONDRIAL"/>
    <property type="match status" value="1"/>
</dbReference>
<dbReference type="SUPFAM" id="SSF52768">
    <property type="entry name" value="Arginase/deacetylase"/>
    <property type="match status" value="1"/>
</dbReference>
<dbReference type="PANTHER" id="PTHR11358">
    <property type="entry name" value="ARGINASE/AGMATINASE"/>
    <property type="match status" value="1"/>
</dbReference>
<dbReference type="GO" id="GO:0046872">
    <property type="term" value="F:metal ion binding"/>
    <property type="evidence" value="ECO:0007669"/>
    <property type="project" value="UniProtKB-KW"/>
</dbReference>
<evidence type="ECO:0000256" key="3">
    <source>
        <dbReference type="PROSITE-ProRule" id="PRU00742"/>
    </source>
</evidence>
<dbReference type="PRINTS" id="PR00116">
    <property type="entry name" value="ARGINASE"/>
</dbReference>
<evidence type="ECO:0000313" key="4">
    <source>
        <dbReference type="EMBL" id="TCP47236.1"/>
    </source>
</evidence>
<dbReference type="InterPro" id="IPR023696">
    <property type="entry name" value="Ureohydrolase_dom_sf"/>
</dbReference>
<proteinExistence type="inferred from homology"/>
<comment type="caution">
    <text evidence="4">The sequence shown here is derived from an EMBL/GenBank/DDBJ whole genome shotgun (WGS) entry which is preliminary data.</text>
</comment>
<gene>
    <name evidence="4" type="ORF">EV191_11230</name>
</gene>
<name>A0A4V2SSL4_9PSEU</name>
<dbReference type="GO" id="GO:0008783">
    <property type="term" value="F:agmatinase activity"/>
    <property type="evidence" value="ECO:0007669"/>
    <property type="project" value="TreeGrafter"/>
</dbReference>
<dbReference type="RefSeq" id="WP_207894617.1">
    <property type="nucleotide sequence ID" value="NZ_SLXQ01000012.1"/>
</dbReference>
<keyword evidence="1" id="KW-0479">Metal-binding</keyword>
<dbReference type="Proteomes" id="UP000294911">
    <property type="component" value="Unassembled WGS sequence"/>
</dbReference>
<dbReference type="EMBL" id="SLXQ01000012">
    <property type="protein sequence ID" value="TCP47236.1"/>
    <property type="molecule type" value="Genomic_DNA"/>
</dbReference>
<evidence type="ECO:0000256" key="2">
    <source>
        <dbReference type="ARBA" id="ARBA00022801"/>
    </source>
</evidence>
<keyword evidence="5" id="KW-1185">Reference proteome</keyword>
<keyword evidence="2" id="KW-0378">Hydrolase</keyword>
<protein>
    <submittedName>
        <fullName evidence="4">Formiminoglutamase</fullName>
    </submittedName>
</protein>
<dbReference type="InterPro" id="IPR006035">
    <property type="entry name" value="Ureohydrolase"/>
</dbReference>
<evidence type="ECO:0000313" key="5">
    <source>
        <dbReference type="Proteomes" id="UP000294911"/>
    </source>
</evidence>
<dbReference type="PIRSF" id="PIRSF036979">
    <property type="entry name" value="Arginase"/>
    <property type="match status" value="1"/>
</dbReference>
<dbReference type="AlphaFoldDB" id="A0A4V2SSL4"/>
<dbReference type="GO" id="GO:0033389">
    <property type="term" value="P:putrescine biosynthetic process from arginine, via agmatine"/>
    <property type="evidence" value="ECO:0007669"/>
    <property type="project" value="TreeGrafter"/>
</dbReference>
<dbReference type="Gene3D" id="3.40.800.10">
    <property type="entry name" value="Ureohydrolase domain"/>
    <property type="match status" value="1"/>
</dbReference>
<sequence>MAAEPIRRFDVWGAPYDGAATLGWPGSRYAPAKIRQSLAWMLQRRENDQIYCLDDAALHPFPADLITDRGDADTVAHDLDATLVAAGEAVASSAAQGRVPVLLGGDDSLLYPTVRGVAEHCAGEVAVIHFDAHLDMMDENRQQGRWSHSSGMRRALELPNVRPERSIQIGSRHFNFPSSLAAREAIGLANIPAVRVHEGGVPAMVDEVRAQVSGADRVVLAFDIDVIDPAHAPGAGAHEPGGLTSRQALDAVRLLAPLCHGMALTEVNPLTDLNDQTSNLAAYLLVHFAVHGAKP</sequence>
<reference evidence="4 5" key="1">
    <citation type="submission" date="2019-03" db="EMBL/GenBank/DDBJ databases">
        <title>Genomic Encyclopedia of Type Strains, Phase IV (KMG-IV): sequencing the most valuable type-strain genomes for metagenomic binning, comparative biology and taxonomic classification.</title>
        <authorList>
            <person name="Goeker M."/>
        </authorList>
    </citation>
    <scope>NUCLEOTIDE SEQUENCE [LARGE SCALE GENOMIC DNA]</scope>
    <source>
        <strain evidence="4 5">DSM 45765</strain>
    </source>
</reference>
<dbReference type="Pfam" id="PF00491">
    <property type="entry name" value="Arginase"/>
    <property type="match status" value="1"/>
</dbReference>
<organism evidence="4 5">
    <name type="scientific">Tamaricihabitans halophyticus</name>
    <dbReference type="NCBI Taxonomy" id="1262583"/>
    <lineage>
        <taxon>Bacteria</taxon>
        <taxon>Bacillati</taxon>
        <taxon>Actinomycetota</taxon>
        <taxon>Actinomycetes</taxon>
        <taxon>Pseudonocardiales</taxon>
        <taxon>Pseudonocardiaceae</taxon>
        <taxon>Tamaricihabitans</taxon>
    </lineage>
</organism>
<dbReference type="PROSITE" id="PS51409">
    <property type="entry name" value="ARGINASE_2"/>
    <property type="match status" value="1"/>
</dbReference>
<accession>A0A4V2SSL4</accession>